<evidence type="ECO:0000256" key="2">
    <source>
        <dbReference type="SAM" id="Phobius"/>
    </source>
</evidence>
<organism evidence="3 4">
    <name type="scientific">Kribbella orskensis</name>
    <dbReference type="NCBI Taxonomy" id="2512216"/>
    <lineage>
        <taxon>Bacteria</taxon>
        <taxon>Bacillati</taxon>
        <taxon>Actinomycetota</taxon>
        <taxon>Actinomycetes</taxon>
        <taxon>Propionibacteriales</taxon>
        <taxon>Kribbellaceae</taxon>
        <taxon>Kribbella</taxon>
    </lineage>
</organism>
<feature type="region of interest" description="Disordered" evidence="1">
    <location>
        <begin position="1"/>
        <end position="29"/>
    </location>
</feature>
<dbReference type="RefSeq" id="WP_132189532.1">
    <property type="nucleotide sequence ID" value="NZ_SLWM01000006.1"/>
</dbReference>
<gene>
    <name evidence="3" type="ORF">EV644_106118</name>
</gene>
<evidence type="ECO:0000313" key="3">
    <source>
        <dbReference type="EMBL" id="TCO22810.1"/>
    </source>
</evidence>
<keyword evidence="4" id="KW-1185">Reference proteome</keyword>
<proteinExistence type="predicted"/>
<sequence>MTAQNTSSDDQFDSQTAETDPLGPIDVPTRSRLGRRAMALAGVVGVASVGVAALAETFSTWPTIAE</sequence>
<evidence type="ECO:0000256" key="1">
    <source>
        <dbReference type="SAM" id="MobiDB-lite"/>
    </source>
</evidence>
<keyword evidence="2" id="KW-0812">Transmembrane</keyword>
<keyword evidence="2" id="KW-0472">Membrane</keyword>
<feature type="compositionally biased region" description="Polar residues" evidence="1">
    <location>
        <begin position="1"/>
        <end position="18"/>
    </location>
</feature>
<reference evidence="3 4" key="1">
    <citation type="journal article" date="2015" name="Stand. Genomic Sci.">
        <title>Genomic Encyclopedia of Bacterial and Archaeal Type Strains, Phase III: the genomes of soil and plant-associated and newly described type strains.</title>
        <authorList>
            <person name="Whitman W.B."/>
            <person name="Woyke T."/>
            <person name="Klenk H.P."/>
            <person name="Zhou Y."/>
            <person name="Lilburn T.G."/>
            <person name="Beck B.J."/>
            <person name="De Vos P."/>
            <person name="Vandamme P."/>
            <person name="Eisen J.A."/>
            <person name="Garrity G."/>
            <person name="Hugenholtz P."/>
            <person name="Kyrpides N.C."/>
        </authorList>
    </citation>
    <scope>NUCLEOTIDE SEQUENCE [LARGE SCALE GENOMIC DNA]</scope>
    <source>
        <strain evidence="3 4">VKM Ac-2538</strain>
    </source>
</reference>
<accession>A0ABY2BMT3</accession>
<evidence type="ECO:0000313" key="4">
    <source>
        <dbReference type="Proteomes" id="UP000295818"/>
    </source>
</evidence>
<dbReference type="Proteomes" id="UP000295818">
    <property type="component" value="Unassembled WGS sequence"/>
</dbReference>
<feature type="transmembrane region" description="Helical" evidence="2">
    <location>
        <begin position="37"/>
        <end position="55"/>
    </location>
</feature>
<name>A0ABY2BMT3_9ACTN</name>
<protein>
    <submittedName>
        <fullName evidence="3">Uncharacterized protein</fullName>
    </submittedName>
</protein>
<dbReference type="EMBL" id="SLWM01000006">
    <property type="protein sequence ID" value="TCO22810.1"/>
    <property type="molecule type" value="Genomic_DNA"/>
</dbReference>
<keyword evidence="2" id="KW-1133">Transmembrane helix</keyword>
<comment type="caution">
    <text evidence="3">The sequence shown here is derived from an EMBL/GenBank/DDBJ whole genome shotgun (WGS) entry which is preliminary data.</text>
</comment>